<dbReference type="SUPFAM" id="SSF48403">
    <property type="entry name" value="Ankyrin repeat"/>
    <property type="match status" value="1"/>
</dbReference>
<dbReference type="Pfam" id="PF16746">
    <property type="entry name" value="BAR_3"/>
    <property type="match status" value="1"/>
</dbReference>
<dbReference type="Gene3D" id="1.10.220.150">
    <property type="entry name" value="Arf GTPase activating protein"/>
    <property type="match status" value="1"/>
</dbReference>
<keyword evidence="11" id="KW-0333">Golgi apparatus</keyword>
<evidence type="ECO:0000256" key="4">
    <source>
        <dbReference type="ARBA" id="ARBA00022443"/>
    </source>
</evidence>
<evidence type="ECO:0000256" key="7">
    <source>
        <dbReference type="ARBA" id="ARBA00022553"/>
    </source>
</evidence>
<feature type="repeat" description="ANK" evidence="14">
    <location>
        <begin position="584"/>
        <end position="619"/>
    </location>
</feature>
<evidence type="ECO:0000256" key="12">
    <source>
        <dbReference type="ARBA" id="ARBA00023043"/>
    </source>
</evidence>
<dbReference type="PANTHER" id="PTHR45854">
    <property type="entry name" value="ASAP FAMILY MEMBER"/>
    <property type="match status" value="1"/>
</dbReference>
<gene>
    <name evidence="22" type="primary">asap2a</name>
</gene>
<dbReference type="SMART" id="SM00326">
    <property type="entry name" value="SH3"/>
    <property type="match status" value="1"/>
</dbReference>
<dbReference type="InterPro" id="IPR037844">
    <property type="entry name" value="PH_ASAP"/>
</dbReference>
<dbReference type="OrthoDB" id="435430at2759"/>
<feature type="compositionally biased region" description="Polar residues" evidence="17">
    <location>
        <begin position="290"/>
        <end position="300"/>
    </location>
</feature>
<evidence type="ECO:0000256" key="1">
    <source>
        <dbReference type="ARBA" id="ARBA00004370"/>
    </source>
</evidence>
<dbReference type="InterPro" id="IPR037278">
    <property type="entry name" value="ARFGAP/RecO"/>
</dbReference>
<keyword evidence="13" id="KW-0472">Membrane</keyword>
<dbReference type="SUPFAM" id="SSF103657">
    <property type="entry name" value="BAR/IMD domain-like"/>
    <property type="match status" value="1"/>
</dbReference>
<organism evidence="21 22">
    <name type="scientific">Salvelinus namaycush</name>
    <name type="common">Lake trout</name>
    <name type="synonym">Salmo namaycush</name>
    <dbReference type="NCBI Taxonomy" id="8040"/>
    <lineage>
        <taxon>Eukaryota</taxon>
        <taxon>Metazoa</taxon>
        <taxon>Chordata</taxon>
        <taxon>Craniata</taxon>
        <taxon>Vertebrata</taxon>
        <taxon>Euteleostomi</taxon>
        <taxon>Actinopterygii</taxon>
        <taxon>Neopterygii</taxon>
        <taxon>Teleostei</taxon>
        <taxon>Protacanthopterygii</taxon>
        <taxon>Salmoniformes</taxon>
        <taxon>Salmonidae</taxon>
        <taxon>Salmoninae</taxon>
        <taxon>Salvelinus</taxon>
    </lineage>
</organism>
<dbReference type="FunFam" id="1.10.220.150:FF:000002">
    <property type="entry name" value="arf-GAP with SH3 domain, ANK repeat and PH domain-containing protein 1"/>
    <property type="match status" value="1"/>
</dbReference>
<dbReference type="Pfam" id="PF12796">
    <property type="entry name" value="Ank_2"/>
    <property type="match status" value="1"/>
</dbReference>
<keyword evidence="9" id="KW-0677">Repeat</keyword>
<comment type="subcellular location">
    <subcellularLocation>
        <location evidence="2">Cytoplasm</location>
    </subcellularLocation>
    <subcellularLocation>
        <location evidence="3">Golgi apparatus</location>
    </subcellularLocation>
    <subcellularLocation>
        <location evidence="1">Membrane</location>
    </subcellularLocation>
</comment>
<dbReference type="Gene3D" id="2.30.30.40">
    <property type="entry name" value="SH3 Domains"/>
    <property type="match status" value="1"/>
</dbReference>
<feature type="region of interest" description="Disordered" evidence="17">
    <location>
        <begin position="698"/>
        <end position="847"/>
    </location>
</feature>
<evidence type="ECO:0000313" key="21">
    <source>
        <dbReference type="Proteomes" id="UP000808372"/>
    </source>
</evidence>
<feature type="compositionally biased region" description="Polar residues" evidence="17">
    <location>
        <begin position="723"/>
        <end position="734"/>
    </location>
</feature>
<proteinExistence type="predicted"/>
<dbReference type="FunFam" id="1.25.40.950:FF:000001">
    <property type="entry name" value="Arf-GAP with SH3 domain, ANK repeat and PH domain-containing protein 1"/>
    <property type="match status" value="1"/>
</dbReference>
<dbReference type="Pfam" id="PF01412">
    <property type="entry name" value="ArfGap"/>
    <property type="match status" value="1"/>
</dbReference>
<dbReference type="GO" id="GO:0005794">
    <property type="term" value="C:Golgi apparatus"/>
    <property type="evidence" value="ECO:0007669"/>
    <property type="project" value="UniProtKB-SubCell"/>
</dbReference>
<protein>
    <submittedName>
        <fullName evidence="22">Arf-GAP with SH3 domain, ANK repeat and PH domain-containing protein 2a</fullName>
    </submittedName>
</protein>
<feature type="region of interest" description="Disordered" evidence="17">
    <location>
        <begin position="861"/>
        <end position="921"/>
    </location>
</feature>
<dbReference type="PROSITE" id="PS50002">
    <property type="entry name" value="SH3"/>
    <property type="match status" value="1"/>
</dbReference>
<dbReference type="SMART" id="SM00105">
    <property type="entry name" value="ArfGap"/>
    <property type="match status" value="1"/>
</dbReference>
<dbReference type="FunFam" id="2.30.29.30:FF:000012">
    <property type="entry name" value="Arf-GAP with SH3 domain, ANK repeat and PH domain-containing protein 2"/>
    <property type="match status" value="1"/>
</dbReference>
<dbReference type="Pfam" id="PF00169">
    <property type="entry name" value="PH"/>
    <property type="match status" value="1"/>
</dbReference>
<feature type="domain" description="PH" evidence="19">
    <location>
        <begin position="305"/>
        <end position="397"/>
    </location>
</feature>
<sequence>MPDQITVSEFVAETNEDYKAPTASNFTTRMSHCRNTVTALEEALDVDRSVLYKMKKSVKAIYTSGLAHVENEEQYTQALEKFGENCVYRDDPDLGSAFLKFSVFTKELTALFKNLFQNMNNIITFPLDSLLKGDLKGVKGDLKKPFDKSWKDYETKVTKIEKEKKEHARQHGMIRTEISGAEIAEEMEKERRFFQLQMCEYLLKVNEIKIKKGVDLLQNLIKYFHAQCNFFQDGLKAVDNLKPSIEKLATDLHTIKQAQDEERKQLTQLRDVLKSALQVEQKEDSQVRQSATYSLHQPQGNKEHGTERCGNLYKKSDGLRKVWQKRKCSVKNGYLTISHGTGNRPPAKLNLLTCQVKHNPEEKKSFDLISHDRTYHFQAEDDPECQIWISVLQNSKEEALNNAFKGDQHVGENNIVQELTKAILGEVKRMTGNDICCDCGAPNPTWLSTNLGILTCIECSGIHRELGVHYSRIQSLTLDVLSTSELLLAKNVGNAGFNDIMEACLSAEDVVKPNPASDMQARKDFITAKYTEKRFARRNCPDGASKLHTLCDAVKARDIFSLIQVYAEGVDLMEPIPLANGHEQGETALHLAVRLVDRTSLHIVDFLTQNSVNLDKQTAKGSTALHYCCLTDNMECLKLLLRGKASIDIANESGETPLDIAKRLKHLQCVELLNTALAGKFNVHVHVEYEWRLHHEDMDESDEDLDEKPSPHRREERPVSCYTPGSNSHRQPSPASLARDASSLAKDKQRGGYMPNLVNNETYGTILNASPPAPGGPTPTSAPPLPPRNIVQLSGLGGMVQSSGSSGWKPGSIDLGVRQRSSSDPPNIHPPVPPMRVTSTTGLAPPPVAKTVSMIEAMNQQSKPGTGQGHNRAPTPKSPSGNDKSFSKGPTRTGSIERPAKEVPGSLPPAPMPRKTYPKQRPKRVKAIYNCMADNADELTFSEGEVIVVDGEEDQEWWLGHIEGEPMRRGAFPVTFVHFIMD</sequence>
<evidence type="ECO:0000256" key="9">
    <source>
        <dbReference type="ARBA" id="ARBA00022737"/>
    </source>
</evidence>
<name>A0A8U0TPN0_SALNM</name>
<evidence type="ECO:0000256" key="2">
    <source>
        <dbReference type="ARBA" id="ARBA00004496"/>
    </source>
</evidence>
<dbReference type="GO" id="GO:0008270">
    <property type="term" value="F:zinc ion binding"/>
    <property type="evidence" value="ECO:0007669"/>
    <property type="project" value="UniProtKB-KW"/>
</dbReference>
<feature type="compositionally biased region" description="Basic and acidic residues" evidence="17">
    <location>
        <begin position="707"/>
        <end position="718"/>
    </location>
</feature>
<dbReference type="InterPro" id="IPR043593">
    <property type="entry name" value="ASAP"/>
</dbReference>
<keyword evidence="12 14" id="KW-0040">ANK repeat</keyword>
<evidence type="ECO:0000259" key="19">
    <source>
        <dbReference type="PROSITE" id="PS50003"/>
    </source>
</evidence>
<dbReference type="PANTHER" id="PTHR45854:SF4">
    <property type="entry name" value="ARF-GAP WITH SH3 DOMAIN, ANK REPEAT AND PH DOMAIN-CONTAINING PROTEIN 2"/>
    <property type="match status" value="1"/>
</dbReference>
<dbReference type="InterPro" id="IPR036770">
    <property type="entry name" value="Ankyrin_rpt-contain_sf"/>
</dbReference>
<dbReference type="PRINTS" id="PR00405">
    <property type="entry name" value="REVINTRACTNG"/>
</dbReference>
<dbReference type="Gene3D" id="1.25.40.950">
    <property type="match status" value="1"/>
</dbReference>
<dbReference type="RefSeq" id="XP_038823201.1">
    <property type="nucleotide sequence ID" value="XM_038967273.1"/>
</dbReference>
<dbReference type="SMART" id="SM00233">
    <property type="entry name" value="PH"/>
    <property type="match status" value="1"/>
</dbReference>
<feature type="compositionally biased region" description="Pro residues" evidence="17">
    <location>
        <begin position="771"/>
        <end position="787"/>
    </location>
</feature>
<keyword evidence="16" id="KW-0863">Zinc-finger</keyword>
<evidence type="ECO:0000256" key="17">
    <source>
        <dbReference type="SAM" id="MobiDB-lite"/>
    </source>
</evidence>
<evidence type="ECO:0000259" key="20">
    <source>
        <dbReference type="PROSITE" id="PS50115"/>
    </source>
</evidence>
<dbReference type="PROSITE" id="PS50088">
    <property type="entry name" value="ANK_REPEAT"/>
    <property type="match status" value="2"/>
</dbReference>
<dbReference type="InterPro" id="IPR036028">
    <property type="entry name" value="SH3-like_dom_sf"/>
</dbReference>
<keyword evidence="7" id="KW-0597">Phosphoprotein</keyword>
<dbReference type="SUPFAM" id="SSF50044">
    <property type="entry name" value="SH3-domain"/>
    <property type="match status" value="1"/>
</dbReference>
<dbReference type="PROSITE" id="PS50297">
    <property type="entry name" value="ANK_REP_REGION"/>
    <property type="match status" value="1"/>
</dbReference>
<dbReference type="CTD" id="570669"/>
<dbReference type="Gene3D" id="2.30.29.30">
    <property type="entry name" value="Pleckstrin-homology domain (PH domain)/Phosphotyrosine-binding domain (PTB)"/>
    <property type="match status" value="1"/>
</dbReference>
<keyword evidence="5" id="KW-0343">GTPase activation</keyword>
<dbReference type="Proteomes" id="UP000808372">
    <property type="component" value="Chromosome 28"/>
</dbReference>
<feature type="region of interest" description="Disordered" evidence="17">
    <location>
        <begin position="290"/>
        <end position="309"/>
    </location>
</feature>
<evidence type="ECO:0000256" key="11">
    <source>
        <dbReference type="ARBA" id="ARBA00023034"/>
    </source>
</evidence>
<dbReference type="InterPro" id="IPR002110">
    <property type="entry name" value="Ankyrin_rpt"/>
</dbReference>
<dbReference type="Gene3D" id="1.20.1270.60">
    <property type="entry name" value="Arfaptin homology (AH) domain/BAR domain"/>
    <property type="match status" value="1"/>
</dbReference>
<feature type="domain" description="Arf-GAP" evidence="20">
    <location>
        <begin position="421"/>
        <end position="535"/>
    </location>
</feature>
<feature type="domain" description="SH3" evidence="18">
    <location>
        <begin position="920"/>
        <end position="982"/>
    </location>
</feature>
<feature type="repeat" description="ANK" evidence="14">
    <location>
        <begin position="620"/>
        <end position="652"/>
    </location>
</feature>
<dbReference type="InterPro" id="IPR011993">
    <property type="entry name" value="PH-like_dom_sf"/>
</dbReference>
<evidence type="ECO:0000256" key="3">
    <source>
        <dbReference type="ARBA" id="ARBA00004555"/>
    </source>
</evidence>
<dbReference type="PROSITE" id="PS50115">
    <property type="entry name" value="ARFGAP"/>
    <property type="match status" value="1"/>
</dbReference>
<dbReference type="InterPro" id="IPR004148">
    <property type="entry name" value="BAR_dom"/>
</dbReference>
<feature type="compositionally biased region" description="Polar residues" evidence="17">
    <location>
        <begin position="878"/>
        <end position="894"/>
    </location>
</feature>
<evidence type="ECO:0000313" key="22">
    <source>
        <dbReference type="RefSeq" id="XP_038823201.1"/>
    </source>
</evidence>
<dbReference type="InterPro" id="IPR001164">
    <property type="entry name" value="ArfGAP_dom"/>
</dbReference>
<reference evidence="22" key="1">
    <citation type="submission" date="2025-08" db="UniProtKB">
        <authorList>
            <consortium name="RefSeq"/>
        </authorList>
    </citation>
    <scope>IDENTIFICATION</scope>
    <source>
        <tissue evidence="22">White muscle</tissue>
    </source>
</reference>
<evidence type="ECO:0000256" key="8">
    <source>
        <dbReference type="ARBA" id="ARBA00022723"/>
    </source>
</evidence>
<evidence type="ECO:0000256" key="5">
    <source>
        <dbReference type="ARBA" id="ARBA00022468"/>
    </source>
</evidence>
<keyword evidence="21" id="KW-1185">Reference proteome</keyword>
<dbReference type="SUPFAM" id="SSF50729">
    <property type="entry name" value="PH domain-like"/>
    <property type="match status" value="1"/>
</dbReference>
<dbReference type="InterPro" id="IPR001452">
    <property type="entry name" value="SH3_domain"/>
</dbReference>
<evidence type="ECO:0000256" key="15">
    <source>
        <dbReference type="PROSITE-ProRule" id="PRU00192"/>
    </source>
</evidence>
<dbReference type="InterPro" id="IPR001849">
    <property type="entry name" value="PH_domain"/>
</dbReference>
<accession>A0A8U0TPN0</accession>
<dbReference type="GO" id="GO:0005096">
    <property type="term" value="F:GTPase activator activity"/>
    <property type="evidence" value="ECO:0007669"/>
    <property type="project" value="UniProtKB-KW"/>
</dbReference>
<dbReference type="PROSITE" id="PS50003">
    <property type="entry name" value="PH_DOMAIN"/>
    <property type="match status" value="1"/>
</dbReference>
<dbReference type="FunFam" id="1.25.40.20:FF:000006">
    <property type="entry name" value="Arf-GAP with SH3 domain, ANK repeat and PH domain-containing protein 2"/>
    <property type="match status" value="1"/>
</dbReference>
<dbReference type="KEGG" id="snh:120023228"/>
<keyword evidence="10" id="KW-0862">Zinc</keyword>
<evidence type="ECO:0000259" key="18">
    <source>
        <dbReference type="PROSITE" id="PS50002"/>
    </source>
</evidence>
<dbReference type="GO" id="GO:0016020">
    <property type="term" value="C:membrane"/>
    <property type="evidence" value="ECO:0007669"/>
    <property type="project" value="UniProtKB-SubCell"/>
</dbReference>
<dbReference type="InterPro" id="IPR038508">
    <property type="entry name" value="ArfGAP_dom_sf"/>
</dbReference>
<dbReference type="InterPro" id="IPR027267">
    <property type="entry name" value="AH/BAR_dom_sf"/>
</dbReference>
<evidence type="ECO:0000256" key="16">
    <source>
        <dbReference type="PROSITE-ProRule" id="PRU00288"/>
    </source>
</evidence>
<dbReference type="FunFam" id="1.20.1270.60:FF:000004">
    <property type="entry name" value="Arf-GAP with SH3 domain, ANK repeat and PH domain-containing protein 1"/>
    <property type="match status" value="1"/>
</dbReference>
<dbReference type="CDD" id="cd13251">
    <property type="entry name" value="PH_ASAP"/>
    <property type="match status" value="1"/>
</dbReference>
<dbReference type="CDD" id="cd07642">
    <property type="entry name" value="BAR_ASAP2"/>
    <property type="match status" value="1"/>
</dbReference>
<dbReference type="Pfam" id="PF14604">
    <property type="entry name" value="SH3_9"/>
    <property type="match status" value="1"/>
</dbReference>
<keyword evidence="6" id="KW-0963">Cytoplasm</keyword>
<dbReference type="GeneID" id="120023228"/>
<dbReference type="SMART" id="SM00248">
    <property type="entry name" value="ANK"/>
    <property type="match status" value="3"/>
</dbReference>
<dbReference type="SUPFAM" id="SSF57863">
    <property type="entry name" value="ArfGap/RecO-like zinc finger"/>
    <property type="match status" value="1"/>
</dbReference>
<evidence type="ECO:0000256" key="14">
    <source>
        <dbReference type="PROSITE-ProRule" id="PRU00023"/>
    </source>
</evidence>
<evidence type="ECO:0000256" key="10">
    <source>
        <dbReference type="ARBA" id="ARBA00022833"/>
    </source>
</evidence>
<keyword evidence="4 15" id="KW-0728">SH3 domain</keyword>
<evidence type="ECO:0000256" key="13">
    <source>
        <dbReference type="ARBA" id="ARBA00023136"/>
    </source>
</evidence>
<dbReference type="AlphaFoldDB" id="A0A8U0TPN0"/>
<keyword evidence="8" id="KW-0479">Metal-binding</keyword>
<dbReference type="FunFam" id="2.30.30.40:FF:000012">
    <property type="entry name" value="Arf-GAP with SH3 domain, ANK repeat and PH domain-containing protein 2"/>
    <property type="match status" value="1"/>
</dbReference>
<feature type="compositionally biased region" description="Polar residues" evidence="17">
    <location>
        <begin position="757"/>
        <end position="768"/>
    </location>
</feature>
<dbReference type="Gene3D" id="1.25.40.20">
    <property type="entry name" value="Ankyrin repeat-containing domain"/>
    <property type="match status" value="1"/>
</dbReference>
<evidence type="ECO:0000256" key="6">
    <source>
        <dbReference type="ARBA" id="ARBA00022490"/>
    </source>
</evidence>